<dbReference type="Proteomes" id="UP001630127">
    <property type="component" value="Unassembled WGS sequence"/>
</dbReference>
<dbReference type="GO" id="GO:0009820">
    <property type="term" value="P:alkaloid metabolic process"/>
    <property type="evidence" value="ECO:0007669"/>
    <property type="project" value="UniProtKB-ARBA"/>
</dbReference>
<name>A0ABD2Y5K8_9GENT</name>
<dbReference type="InterPro" id="IPR002401">
    <property type="entry name" value="Cyt_P450_E_grp-I"/>
</dbReference>
<evidence type="ECO:0000256" key="3">
    <source>
        <dbReference type="ARBA" id="ARBA00022617"/>
    </source>
</evidence>
<keyword evidence="10 12" id="KW-0472">Membrane</keyword>
<dbReference type="GO" id="GO:0004497">
    <property type="term" value="F:monooxygenase activity"/>
    <property type="evidence" value="ECO:0007669"/>
    <property type="project" value="UniProtKB-KW"/>
</dbReference>
<gene>
    <name evidence="13" type="ORF">ACH5RR_037255</name>
</gene>
<evidence type="ECO:0000256" key="1">
    <source>
        <dbReference type="ARBA" id="ARBA00004370"/>
    </source>
</evidence>
<dbReference type="InterPro" id="IPR036396">
    <property type="entry name" value="Cyt_P450_sf"/>
</dbReference>
<comment type="similarity">
    <text evidence="2">Belongs to the cytochrome P450 family.</text>
</comment>
<evidence type="ECO:0000256" key="4">
    <source>
        <dbReference type="ARBA" id="ARBA00022692"/>
    </source>
</evidence>
<dbReference type="PRINTS" id="PR00385">
    <property type="entry name" value="P450"/>
</dbReference>
<keyword evidence="3 11" id="KW-0349">Heme</keyword>
<keyword evidence="14" id="KW-1185">Reference proteome</keyword>
<reference evidence="13 14" key="1">
    <citation type="submission" date="2024-11" db="EMBL/GenBank/DDBJ databases">
        <title>A near-complete genome assembly of Cinchona calisaya.</title>
        <authorList>
            <person name="Lian D.C."/>
            <person name="Zhao X.W."/>
            <person name="Wei L."/>
        </authorList>
    </citation>
    <scope>NUCLEOTIDE SEQUENCE [LARGE SCALE GENOMIC DNA]</scope>
    <source>
        <tissue evidence="13">Nenye</tissue>
    </source>
</reference>
<evidence type="ECO:0000256" key="7">
    <source>
        <dbReference type="ARBA" id="ARBA00023002"/>
    </source>
</evidence>
<keyword evidence="5 11" id="KW-0479">Metal-binding</keyword>
<evidence type="ECO:0000256" key="11">
    <source>
        <dbReference type="PIRSR" id="PIRSR602401-1"/>
    </source>
</evidence>
<keyword evidence="8 11" id="KW-0408">Iron</keyword>
<evidence type="ECO:0000313" key="14">
    <source>
        <dbReference type="Proteomes" id="UP001630127"/>
    </source>
</evidence>
<evidence type="ECO:0000256" key="5">
    <source>
        <dbReference type="ARBA" id="ARBA00022723"/>
    </source>
</evidence>
<evidence type="ECO:0000256" key="9">
    <source>
        <dbReference type="ARBA" id="ARBA00023033"/>
    </source>
</evidence>
<comment type="subcellular location">
    <subcellularLocation>
        <location evidence="1">Membrane</location>
    </subcellularLocation>
</comment>
<evidence type="ECO:0000256" key="2">
    <source>
        <dbReference type="ARBA" id="ARBA00010617"/>
    </source>
</evidence>
<dbReference type="PANTHER" id="PTHR24282:SF255">
    <property type="entry name" value="CYTOCHROME P450 72A11-RELATED"/>
    <property type="match status" value="1"/>
</dbReference>
<feature type="binding site" description="axial binding residue" evidence="11">
    <location>
        <position position="464"/>
    </location>
    <ligand>
        <name>heme</name>
        <dbReference type="ChEBI" id="CHEBI:30413"/>
    </ligand>
    <ligandPart>
        <name>Fe</name>
        <dbReference type="ChEBI" id="CHEBI:18248"/>
    </ligandPart>
</feature>
<evidence type="ECO:0000256" key="10">
    <source>
        <dbReference type="ARBA" id="ARBA00023136"/>
    </source>
</evidence>
<comment type="cofactor">
    <cofactor evidence="11">
        <name>heme</name>
        <dbReference type="ChEBI" id="CHEBI:30413"/>
    </cofactor>
</comment>
<dbReference type="SUPFAM" id="SSF48264">
    <property type="entry name" value="Cytochrome P450"/>
    <property type="match status" value="1"/>
</dbReference>
<dbReference type="CDD" id="cd20642">
    <property type="entry name" value="CYP72"/>
    <property type="match status" value="1"/>
</dbReference>
<sequence length="516" mass="59420">MEIFYRSIAVSSVIFVLICAWKILNWAWIAPKKMEKNLRRQGLTGNSYRFLFGDTKDMRRLLEEAMSKPITLTNDIIPRIMPFIHETIQQHKGKNCFFWLGPRPAMVLLDPEQIKEVLTKNYTYQKPRANPLTKLLALGLASLDTEKWTKHRRLMNPAFHVEKLKLMLPAFYTSCNEMLSKWEKVASAEGCCELDVWPYLQTFTSDVISRTAFGSNYEKGRMIFELQKEQSKYFEQVIQSIYLPGLRFVPTKRNKRMHKIFKEVKSLVLGIINERLNKIESGQATNDDLLGILLESNLNEIQQHGNKEDGMSLEEVIQECKLFYLAGQETTAGLLVWTLILLSQHLDWQARARDEVLQIFGNNKPDIDGLNHLKIVTMILNEVLRLYPPAVMLARTIFEETKLGKLSLPAGMMLFVSPVLVQHDQDLWGDDAKEFNPERFREGVSNATKGSLSFFPFAWGPRICIGQYFAMLEAKMAVALILQRFSFELSPAYAHAPRVVLTLQPQYGAHLILRKL</sequence>
<keyword evidence="4 12" id="KW-0812">Transmembrane</keyword>
<organism evidence="13 14">
    <name type="scientific">Cinchona calisaya</name>
    <dbReference type="NCBI Taxonomy" id="153742"/>
    <lineage>
        <taxon>Eukaryota</taxon>
        <taxon>Viridiplantae</taxon>
        <taxon>Streptophyta</taxon>
        <taxon>Embryophyta</taxon>
        <taxon>Tracheophyta</taxon>
        <taxon>Spermatophyta</taxon>
        <taxon>Magnoliopsida</taxon>
        <taxon>eudicotyledons</taxon>
        <taxon>Gunneridae</taxon>
        <taxon>Pentapetalae</taxon>
        <taxon>asterids</taxon>
        <taxon>lamiids</taxon>
        <taxon>Gentianales</taxon>
        <taxon>Rubiaceae</taxon>
        <taxon>Cinchonoideae</taxon>
        <taxon>Cinchoneae</taxon>
        <taxon>Cinchona</taxon>
    </lineage>
</organism>
<keyword evidence="6 12" id="KW-1133">Transmembrane helix</keyword>
<evidence type="ECO:0008006" key="15">
    <source>
        <dbReference type="Google" id="ProtNLM"/>
    </source>
</evidence>
<protein>
    <recommendedName>
        <fullName evidence="15">Cytochrome P450 CYP72A219-like</fullName>
    </recommendedName>
</protein>
<dbReference type="GO" id="GO:0046872">
    <property type="term" value="F:metal ion binding"/>
    <property type="evidence" value="ECO:0007669"/>
    <property type="project" value="UniProtKB-KW"/>
</dbReference>
<proteinExistence type="inferred from homology"/>
<dbReference type="InterPro" id="IPR001128">
    <property type="entry name" value="Cyt_P450"/>
</dbReference>
<evidence type="ECO:0000256" key="6">
    <source>
        <dbReference type="ARBA" id="ARBA00022989"/>
    </source>
</evidence>
<dbReference type="Pfam" id="PF00067">
    <property type="entry name" value="p450"/>
    <property type="match status" value="1"/>
</dbReference>
<evidence type="ECO:0000256" key="8">
    <source>
        <dbReference type="ARBA" id="ARBA00023004"/>
    </source>
</evidence>
<evidence type="ECO:0000256" key="12">
    <source>
        <dbReference type="SAM" id="Phobius"/>
    </source>
</evidence>
<dbReference type="GO" id="GO:0009753">
    <property type="term" value="P:response to jasmonic acid"/>
    <property type="evidence" value="ECO:0007669"/>
    <property type="project" value="UniProtKB-ARBA"/>
</dbReference>
<dbReference type="EMBL" id="JBJUIK010000015">
    <property type="protein sequence ID" value="KAL3502806.1"/>
    <property type="molecule type" value="Genomic_DNA"/>
</dbReference>
<comment type="caution">
    <text evidence="13">The sequence shown here is derived from an EMBL/GenBank/DDBJ whole genome shotgun (WGS) entry which is preliminary data.</text>
</comment>
<dbReference type="PRINTS" id="PR00463">
    <property type="entry name" value="EP450I"/>
</dbReference>
<accession>A0ABD2Y5K8</accession>
<dbReference type="FunFam" id="1.10.630.10:FF:000029">
    <property type="entry name" value="Cytochrome P450 734A1"/>
    <property type="match status" value="1"/>
</dbReference>
<dbReference type="AlphaFoldDB" id="A0ABD2Y5K8"/>
<keyword evidence="7" id="KW-0560">Oxidoreductase</keyword>
<dbReference type="Gene3D" id="1.10.630.10">
    <property type="entry name" value="Cytochrome P450"/>
    <property type="match status" value="1"/>
</dbReference>
<feature type="transmembrane region" description="Helical" evidence="12">
    <location>
        <begin position="6"/>
        <end position="30"/>
    </location>
</feature>
<dbReference type="PANTHER" id="PTHR24282">
    <property type="entry name" value="CYTOCHROME P450 FAMILY MEMBER"/>
    <property type="match status" value="1"/>
</dbReference>
<keyword evidence="9" id="KW-0503">Monooxygenase</keyword>
<dbReference type="GO" id="GO:0016020">
    <property type="term" value="C:membrane"/>
    <property type="evidence" value="ECO:0007669"/>
    <property type="project" value="UniProtKB-SubCell"/>
</dbReference>
<dbReference type="InterPro" id="IPR050665">
    <property type="entry name" value="Cytochrome_P450_Monooxygen"/>
</dbReference>
<evidence type="ECO:0000313" key="13">
    <source>
        <dbReference type="EMBL" id="KAL3502806.1"/>
    </source>
</evidence>